<dbReference type="Pfam" id="PF00069">
    <property type="entry name" value="Pkinase"/>
    <property type="match status" value="1"/>
</dbReference>
<proteinExistence type="inferred from homology"/>
<comment type="domain">
    <text evidence="12">Lacks alpha-helical transmembrane segments, suggesting that it resides in the membrane via beta-sheet conformations similar to those predicted for other outer membrane proteins and porin.</text>
</comment>
<comment type="similarity">
    <text evidence="12">Belongs to the MDM10 family.</text>
</comment>
<keyword evidence="17" id="KW-1185">Reference proteome</keyword>
<dbReference type="GO" id="GO:0004674">
    <property type="term" value="F:protein serine/threonine kinase activity"/>
    <property type="evidence" value="ECO:0007669"/>
    <property type="project" value="UniProtKB-KW"/>
</dbReference>
<evidence type="ECO:0000256" key="5">
    <source>
        <dbReference type="ARBA" id="ARBA00022741"/>
    </source>
</evidence>
<feature type="region of interest" description="Disordered" evidence="14">
    <location>
        <begin position="497"/>
        <end position="785"/>
    </location>
</feature>
<evidence type="ECO:0000313" key="17">
    <source>
        <dbReference type="Proteomes" id="UP000243723"/>
    </source>
</evidence>
<reference evidence="16 17" key="1">
    <citation type="submission" date="2017-05" db="EMBL/GenBank/DDBJ databases">
        <title>Draft genome sequence of Elsinoe australis.</title>
        <authorList>
            <person name="Cheng Q."/>
        </authorList>
    </citation>
    <scope>NUCLEOTIDE SEQUENCE [LARGE SCALE GENOMIC DNA]</scope>
    <source>
        <strain evidence="16 17">NL1</strain>
    </source>
</reference>
<keyword evidence="5 13" id="KW-0547">Nucleotide-binding</keyword>
<feature type="region of interest" description="Disordered" evidence="14">
    <location>
        <begin position="386"/>
        <end position="485"/>
    </location>
</feature>
<keyword evidence="6" id="KW-0418">Kinase</keyword>
<gene>
    <name evidence="12" type="primary">MDM10</name>
    <name evidence="16" type="ORF">B9Z65_233</name>
</gene>
<feature type="domain" description="Protein kinase" evidence="15">
    <location>
        <begin position="846"/>
        <end position="1164"/>
    </location>
</feature>
<feature type="compositionally biased region" description="Basic and acidic residues" evidence="14">
    <location>
        <begin position="579"/>
        <end position="592"/>
    </location>
</feature>
<feature type="compositionally biased region" description="Basic and acidic residues" evidence="14">
    <location>
        <begin position="768"/>
        <end position="779"/>
    </location>
</feature>
<keyword evidence="8 13" id="KW-0067">ATP-binding</keyword>
<dbReference type="Proteomes" id="UP000243723">
    <property type="component" value="Unassembled WGS sequence"/>
</dbReference>
<comment type="caution">
    <text evidence="16">The sequence shown here is derived from an EMBL/GenBank/DDBJ whole genome shotgun (WGS) entry which is preliminary data.</text>
</comment>
<dbReference type="GO" id="GO:0045292">
    <property type="term" value="P:mRNA cis splicing, via spliceosome"/>
    <property type="evidence" value="ECO:0007669"/>
    <property type="project" value="InterPro"/>
</dbReference>
<protein>
    <recommendedName>
        <fullName evidence="12">Mitochondrial distribution and morphology protein 10</fullName>
    </recommendedName>
    <alternativeName>
        <fullName evidence="12">Mitochondrial inheritance component MDM10</fullName>
    </alternativeName>
</protein>
<dbReference type="PANTHER" id="PTHR28035">
    <property type="entry name" value="MITOCHONDRIAL DISTRIBUTION AND MORPHOLOGY PROTEIN 10"/>
    <property type="match status" value="1"/>
</dbReference>
<dbReference type="HAMAP" id="MF_03102">
    <property type="entry name" value="Mdm10"/>
    <property type="match status" value="1"/>
</dbReference>
<evidence type="ECO:0000256" key="14">
    <source>
        <dbReference type="SAM" id="MobiDB-lite"/>
    </source>
</evidence>
<keyword evidence="1 12" id="KW-1134">Transmembrane beta strand</keyword>
<dbReference type="SMART" id="SM00220">
    <property type="entry name" value="S_TKc"/>
    <property type="match status" value="1"/>
</dbReference>
<dbReference type="GO" id="GO:0051654">
    <property type="term" value="P:establishment of mitochondrion localization"/>
    <property type="evidence" value="ECO:0007669"/>
    <property type="project" value="TreeGrafter"/>
</dbReference>
<dbReference type="SUPFAM" id="SSF56112">
    <property type="entry name" value="Protein kinase-like (PK-like)"/>
    <property type="match status" value="1"/>
</dbReference>
<dbReference type="GO" id="GO:0032865">
    <property type="term" value="C:ERMES complex"/>
    <property type="evidence" value="ECO:0007669"/>
    <property type="project" value="UniProtKB-UniRule"/>
</dbReference>
<feature type="compositionally biased region" description="Polar residues" evidence="14">
    <location>
        <begin position="593"/>
        <end position="602"/>
    </location>
</feature>
<feature type="compositionally biased region" description="Polar residues" evidence="14">
    <location>
        <begin position="405"/>
        <end position="415"/>
    </location>
</feature>
<dbReference type="GO" id="GO:0070096">
    <property type="term" value="P:mitochondrial outer membrane translocase complex assembly"/>
    <property type="evidence" value="ECO:0007669"/>
    <property type="project" value="UniProtKB-UniRule"/>
</dbReference>
<evidence type="ECO:0000259" key="15">
    <source>
        <dbReference type="PROSITE" id="PS50011"/>
    </source>
</evidence>
<evidence type="ECO:0000256" key="12">
    <source>
        <dbReference type="HAMAP-Rule" id="MF_03102"/>
    </source>
</evidence>
<evidence type="ECO:0000256" key="4">
    <source>
        <dbReference type="ARBA" id="ARBA00022692"/>
    </source>
</evidence>
<dbReference type="OrthoDB" id="9332038at2759"/>
<dbReference type="Gene3D" id="3.30.200.20">
    <property type="entry name" value="Phosphorylase Kinase, domain 1"/>
    <property type="match status" value="1"/>
</dbReference>
<dbReference type="FunFam" id="1.10.510.10:FF:000078">
    <property type="entry name" value="Serine/threonine-protein kinase PRP4 homolog"/>
    <property type="match status" value="1"/>
</dbReference>
<evidence type="ECO:0000256" key="10">
    <source>
        <dbReference type="ARBA" id="ARBA00023136"/>
    </source>
</evidence>
<comment type="similarity">
    <text evidence="11">Belongs to the protein kinase superfamily. CMGC Ser/Thr protein kinase family.</text>
</comment>
<evidence type="ECO:0000256" key="11">
    <source>
        <dbReference type="ARBA" id="ARBA00023596"/>
    </source>
</evidence>
<evidence type="ECO:0000256" key="8">
    <source>
        <dbReference type="ARBA" id="ARBA00022840"/>
    </source>
</evidence>
<dbReference type="Pfam" id="PF12519">
    <property type="entry name" value="MDM10"/>
    <property type="match status" value="1"/>
</dbReference>
<sequence>MLQYMDYIQNAFYGTSRWRNDNFYGTLTATANALLDFQTPHGLALNLSSLSSYNLATSYTLGTKGVVDGSLSFVYSSLPLRIPSKSHEVYLRHLVPGYRRLRELAQPEQSHLSDTWHKGTLVNKKDTLLYGRLFLPASTLHALYLRRISPTRLVRLSCVSDNNLPNGGSVLALLQEDRGKYSTEFLYSTDSALLGFRGLYNFGFDPRNIRPDTKPAETPLFASKHPLLSGSDHHHGRLSAGGELYFSPLNKSGGMSTGIRFTTLPTHPGFPYTMTLTLNPLMGNISSSYAVQAVDDLAFCSRFHFNFYSYESDVQLGMEMWRRKLTDADTAWARKLLRPDWRRQSDDFATATEDFESVLKANVDQNWKIGILWEGRINELTQINSDDNMDYSSASEGEIVETRGTKATTTHTSGRGQKINGHDRPRSHISGSARPVRNGHDSDGLDYDDRSLSSGPGTPERRRHDQAPHGVKRRFPEDDRSERDARRFKVHYEEGRSCGDAYGHEGRSNGGRGRDARDRYDRRTYNDARDPRYGDLHEYDSRSAPSKERSELDHAFDPATKYKSTEHDRSRGALSPRSKSREANDSESETSKPETTANSSTIHSRDNKDDDNEPSPAMDEAALIEQRRKRREALRAKHTRETPLVQKVLQANASTTTPGSAAASVSSIDPVVNDMTAPISPRSTAITPTSPQPTSPSTPQVGSPRSPFEISVTNDAELAKDDGDHNGMTPEAEGPSAADYDPSMDMEDTLRQKDVNPLPSDLYQQSKETPKRAAKRDKGDDDDEFDMFADDVTIESPEATAKREDDGIQAVSDLKGKQLDQSMLDDWDDPEGYYRIILGELLDKRYQVQSNLGKGVFSAVVRATDNKTGNTVAIKVIRKQESMFKAGLKEIHTLEKLGEADPEDKRHVIRLERHFMHKGHLCMVFENLSINLREVLKKFGRDVGINIKAVRAYAQQIFLGLSLMKKCDIIHADLKPDNVLVNENRSQLKIADLGSAFDVQDSEVTDMLVSRFYRAPEIMLGVRGDFALDMWSIGCTLFELYTGRICFAASTNNQMLKAIMECRGKIPNRVLKKAEYWDQHFEQDGTFLSQEYDPVTRKDVIRRIPIVRPIQAKEIRARVFASSKNLSIADTKELNLFSDLLEKCLAVDPARRITPNEALRHGFINRSSVPPVIAMKGK</sequence>
<evidence type="ECO:0000256" key="7">
    <source>
        <dbReference type="ARBA" id="ARBA00022787"/>
    </source>
</evidence>
<accession>A0A2P7Z7R8</accession>
<comment type="subunit">
    <text evidence="12">Component of the ER-mitochondria encounter structure (ERMES) or MDM complex, composed of MMM1, MDM10, MDM12 and MDM34. Associates with the mitochondrial outer membrane sorting assembly machinery SAM(core) complex.</text>
</comment>
<feature type="compositionally biased region" description="Low complexity" evidence="14">
    <location>
        <begin position="651"/>
        <end position="667"/>
    </location>
</feature>
<keyword evidence="3" id="KW-0808">Transferase</keyword>
<dbReference type="PROSITE" id="PS50011">
    <property type="entry name" value="PROTEIN_KINASE_DOM"/>
    <property type="match status" value="1"/>
</dbReference>
<dbReference type="GO" id="GO:0045040">
    <property type="term" value="P:protein insertion into mitochondrial outer membrane"/>
    <property type="evidence" value="ECO:0007669"/>
    <property type="project" value="UniProtKB-UniRule"/>
</dbReference>
<dbReference type="InterPro" id="IPR011009">
    <property type="entry name" value="Kinase-like_dom_sf"/>
</dbReference>
<comment type="subcellular location">
    <subcellularLocation>
        <location evidence="12">Mitochondrion outer membrane</location>
        <topology evidence="12">Multi-pass membrane protein</topology>
    </subcellularLocation>
    <text evidence="12">The ERMES/MDM complex localizes to a few discrete foci (around 10 per single cell), that represent mitochondria-endoplasmic reticulum junctions. These foci are often found next to mtDNA nucleoids.</text>
</comment>
<dbReference type="GO" id="GO:0005524">
    <property type="term" value="F:ATP binding"/>
    <property type="evidence" value="ECO:0007669"/>
    <property type="project" value="UniProtKB-UniRule"/>
</dbReference>
<dbReference type="Gene3D" id="1.10.510.10">
    <property type="entry name" value="Transferase(Phosphotransferase) domain 1"/>
    <property type="match status" value="1"/>
</dbReference>
<evidence type="ECO:0000256" key="6">
    <source>
        <dbReference type="ARBA" id="ARBA00022777"/>
    </source>
</evidence>
<feature type="compositionally biased region" description="Basic and acidic residues" evidence="14">
    <location>
        <begin position="474"/>
        <end position="485"/>
    </location>
</feature>
<feature type="compositionally biased region" description="Basic and acidic residues" evidence="14">
    <location>
        <begin position="497"/>
        <end position="556"/>
    </location>
</feature>
<dbReference type="AlphaFoldDB" id="A0A2P7Z7R8"/>
<keyword evidence="10 12" id="KW-0472">Membrane</keyword>
<evidence type="ECO:0000256" key="13">
    <source>
        <dbReference type="PROSITE-ProRule" id="PRU10141"/>
    </source>
</evidence>
<name>A0A2P7Z7R8_9PEZI</name>
<dbReference type="PANTHER" id="PTHR28035:SF1">
    <property type="entry name" value="MITOCHONDRIAL DISTRIBUTION AND MORPHOLOGY PROTEIN 10"/>
    <property type="match status" value="1"/>
</dbReference>
<dbReference type="EMBL" id="NHZQ01000289">
    <property type="protein sequence ID" value="PSK44253.1"/>
    <property type="molecule type" value="Genomic_DNA"/>
</dbReference>
<dbReference type="InterPro" id="IPR044092">
    <property type="entry name" value="STKc_PRP4"/>
</dbReference>
<dbReference type="PROSITE" id="PS00108">
    <property type="entry name" value="PROTEIN_KINASE_ST"/>
    <property type="match status" value="1"/>
</dbReference>
<evidence type="ECO:0000256" key="9">
    <source>
        <dbReference type="ARBA" id="ARBA00023128"/>
    </source>
</evidence>
<evidence type="ECO:0000256" key="1">
    <source>
        <dbReference type="ARBA" id="ARBA00022452"/>
    </source>
</evidence>
<dbReference type="InterPro" id="IPR027539">
    <property type="entry name" value="Mdm10"/>
</dbReference>
<dbReference type="InterPro" id="IPR008271">
    <property type="entry name" value="Ser/Thr_kinase_AS"/>
</dbReference>
<dbReference type="PROSITE" id="PS00107">
    <property type="entry name" value="PROTEIN_KINASE_ATP"/>
    <property type="match status" value="1"/>
</dbReference>
<dbReference type="GO" id="GO:1990456">
    <property type="term" value="P:mitochondrion-endoplasmic reticulum membrane tethering"/>
    <property type="evidence" value="ECO:0007669"/>
    <property type="project" value="UniProtKB-UniRule"/>
</dbReference>
<comment type="function">
    <text evidence="12">Component of the ERMES/MDM complex, which serves as a molecular tether to connect the endoplasmic reticulum and mitochondria. Components of this complex are involved in the control of mitochondrial shape and protein biogenesis and may function in phospholipid exchange. MDM10 is involved in the late assembly steps of the general translocase of the mitochondrial outer membrane (TOM complex). Functions in the TOM40-specific route of the assembly of outer membrane beta-barrel proteins, including the association of TOM40 with the receptor TOM22 and small TOM proteins. Can associate with the SAM(core) complex as well as the MDM12-MMM1 complex, both involved in late steps of the major beta-barrel assembly pathway, that is responsible for biogenesis of all outer membrane beta-barrel proteins. May act as a switch that shuttles between both complexes and channels precursor proteins into the TOM40-specific pathway. Plays a role in mitochondrial morphology and in the inheritance of mitochondria.</text>
</comment>
<dbReference type="STRING" id="40998.A0A2P7Z7R8"/>
<dbReference type="GO" id="GO:0001401">
    <property type="term" value="C:SAM complex"/>
    <property type="evidence" value="ECO:0007669"/>
    <property type="project" value="TreeGrafter"/>
</dbReference>
<evidence type="ECO:0000256" key="3">
    <source>
        <dbReference type="ARBA" id="ARBA00022679"/>
    </source>
</evidence>
<dbReference type="GO" id="GO:0015914">
    <property type="term" value="P:phospholipid transport"/>
    <property type="evidence" value="ECO:0007669"/>
    <property type="project" value="TreeGrafter"/>
</dbReference>
<keyword evidence="9 12" id="KW-0496">Mitochondrion</keyword>
<dbReference type="InterPro" id="IPR017441">
    <property type="entry name" value="Protein_kinase_ATP_BS"/>
</dbReference>
<keyword evidence="7 12" id="KW-1000">Mitochondrion outer membrane</keyword>
<keyword evidence="4 12" id="KW-0812">Transmembrane</keyword>
<feature type="compositionally biased region" description="Basic and acidic residues" evidence="14">
    <location>
        <begin position="438"/>
        <end position="451"/>
    </location>
</feature>
<evidence type="ECO:0000313" key="16">
    <source>
        <dbReference type="EMBL" id="PSK44253.1"/>
    </source>
</evidence>
<organism evidence="16 17">
    <name type="scientific">Elsinoe australis</name>
    <dbReference type="NCBI Taxonomy" id="40998"/>
    <lineage>
        <taxon>Eukaryota</taxon>
        <taxon>Fungi</taxon>
        <taxon>Dikarya</taxon>
        <taxon>Ascomycota</taxon>
        <taxon>Pezizomycotina</taxon>
        <taxon>Dothideomycetes</taxon>
        <taxon>Dothideomycetidae</taxon>
        <taxon>Myriangiales</taxon>
        <taxon>Elsinoaceae</taxon>
        <taxon>Elsinoe</taxon>
    </lineage>
</organism>
<dbReference type="CDD" id="cd14135">
    <property type="entry name" value="STKc_PRP4"/>
    <property type="match status" value="1"/>
</dbReference>
<feature type="compositionally biased region" description="Polar residues" evidence="14">
    <location>
        <begin position="386"/>
        <end position="395"/>
    </location>
</feature>
<evidence type="ECO:0000256" key="2">
    <source>
        <dbReference type="ARBA" id="ARBA00022527"/>
    </source>
</evidence>
<keyword evidence="2" id="KW-0723">Serine/threonine-protein kinase</keyword>
<dbReference type="InterPro" id="IPR000719">
    <property type="entry name" value="Prot_kinase_dom"/>
</dbReference>
<feature type="binding site" evidence="13">
    <location>
        <position position="879"/>
    </location>
    <ligand>
        <name>ATP</name>
        <dbReference type="ChEBI" id="CHEBI:30616"/>
    </ligand>
</feature>